<evidence type="ECO:0000313" key="4">
    <source>
        <dbReference type="Proteomes" id="UP000696280"/>
    </source>
</evidence>
<evidence type="ECO:0000256" key="2">
    <source>
        <dbReference type="SAM" id="SignalP"/>
    </source>
</evidence>
<keyword evidence="1" id="KW-0472">Membrane</keyword>
<name>A0A9N9PL28_9HELO</name>
<comment type="caution">
    <text evidence="3">The sequence shown here is derived from an EMBL/GenBank/DDBJ whole genome shotgun (WGS) entry which is preliminary data.</text>
</comment>
<feature type="signal peptide" evidence="2">
    <location>
        <begin position="1"/>
        <end position="31"/>
    </location>
</feature>
<reference evidence="3" key="1">
    <citation type="submission" date="2021-07" db="EMBL/GenBank/DDBJ databases">
        <authorList>
            <person name="Durling M."/>
        </authorList>
    </citation>
    <scope>NUCLEOTIDE SEQUENCE</scope>
</reference>
<sequence length="104" mass="11376">MTTTSQTSPLFASAFIVGLVSLFSLFTEVVATPTSAHLAQRDVNPDHIASFVIIGVGLAVFFGAIGLMQWKYGDFIQWFFKEFICCCFPKRKRSGKDGSSEISG</sequence>
<evidence type="ECO:0000256" key="1">
    <source>
        <dbReference type="SAM" id="Phobius"/>
    </source>
</evidence>
<evidence type="ECO:0000313" key="3">
    <source>
        <dbReference type="EMBL" id="CAG8957829.1"/>
    </source>
</evidence>
<dbReference type="AlphaFoldDB" id="A0A9N9PL28"/>
<keyword evidence="1" id="KW-0812">Transmembrane</keyword>
<feature type="chain" id="PRO_5040193978" evidence="2">
    <location>
        <begin position="32"/>
        <end position="104"/>
    </location>
</feature>
<keyword evidence="2" id="KW-0732">Signal</keyword>
<dbReference type="Proteomes" id="UP000696280">
    <property type="component" value="Unassembled WGS sequence"/>
</dbReference>
<dbReference type="EMBL" id="CAJVRL010000081">
    <property type="protein sequence ID" value="CAG8957829.1"/>
    <property type="molecule type" value="Genomic_DNA"/>
</dbReference>
<feature type="transmembrane region" description="Helical" evidence="1">
    <location>
        <begin position="47"/>
        <end position="68"/>
    </location>
</feature>
<organism evidence="3 4">
    <name type="scientific">Hymenoscyphus fraxineus</name>
    <dbReference type="NCBI Taxonomy" id="746836"/>
    <lineage>
        <taxon>Eukaryota</taxon>
        <taxon>Fungi</taxon>
        <taxon>Dikarya</taxon>
        <taxon>Ascomycota</taxon>
        <taxon>Pezizomycotina</taxon>
        <taxon>Leotiomycetes</taxon>
        <taxon>Helotiales</taxon>
        <taxon>Helotiaceae</taxon>
        <taxon>Hymenoscyphus</taxon>
    </lineage>
</organism>
<accession>A0A9N9PL28</accession>
<keyword evidence="1" id="KW-1133">Transmembrane helix</keyword>
<keyword evidence="4" id="KW-1185">Reference proteome</keyword>
<gene>
    <name evidence="3" type="ORF">HYFRA_00000169</name>
</gene>
<protein>
    <submittedName>
        <fullName evidence="3">Uncharacterized protein</fullName>
    </submittedName>
</protein>
<proteinExistence type="predicted"/>